<gene>
    <name evidence="2" type="ORF">IL334_004337</name>
</gene>
<evidence type="ECO:0000313" key="2">
    <source>
        <dbReference type="EMBL" id="WRT67366.1"/>
    </source>
</evidence>
<feature type="compositionally biased region" description="Low complexity" evidence="1">
    <location>
        <begin position="30"/>
        <end position="44"/>
    </location>
</feature>
<dbReference type="RefSeq" id="XP_062792106.1">
    <property type="nucleotide sequence ID" value="XM_062936055.1"/>
</dbReference>
<proteinExistence type="predicted"/>
<evidence type="ECO:0000256" key="1">
    <source>
        <dbReference type="SAM" id="MobiDB-lite"/>
    </source>
</evidence>
<accession>A0ABZ1D0F9</accession>
<reference evidence="2 3" key="1">
    <citation type="submission" date="2024-01" db="EMBL/GenBank/DDBJ databases">
        <title>Comparative genomics of Cryptococcus and Kwoniella reveals pathogenesis evolution and contrasting modes of karyotype evolution via chromosome fusion or intercentromeric recombination.</title>
        <authorList>
            <person name="Coelho M.A."/>
            <person name="David-Palma M."/>
            <person name="Shea T."/>
            <person name="Bowers K."/>
            <person name="McGinley-Smith S."/>
            <person name="Mohammad A.W."/>
            <person name="Gnirke A."/>
            <person name="Yurkov A.M."/>
            <person name="Nowrousian M."/>
            <person name="Sun S."/>
            <person name="Cuomo C.A."/>
            <person name="Heitman J."/>
        </authorList>
    </citation>
    <scope>NUCLEOTIDE SEQUENCE [LARGE SCALE GENOMIC DNA]</scope>
    <source>
        <strain evidence="2">CBS 11374</strain>
    </source>
</reference>
<protein>
    <submittedName>
        <fullName evidence="2">Uncharacterized protein</fullName>
    </submittedName>
</protein>
<evidence type="ECO:0000313" key="3">
    <source>
        <dbReference type="Proteomes" id="UP001329825"/>
    </source>
</evidence>
<sequence length="198" mass="22110">MSYNQSRRSGTPPSEWTYYLGHYGDRIDIPPEASMPPEAESEASTVTANSPHPFSCEASEAPREPEPSIPVHVSSSSTNLDRFSLEDATKLAKDINTNQLVSLESYISSGINPCQSSRHQDKHRPYKPLRHLHSSLYSKVGKPWLKDGCASSEICRKHLVKTHMIWETEAEKLKQIYEDHKIKLANMGRSDGAGSTNS</sequence>
<name>A0ABZ1D0F9_9TREE</name>
<dbReference type="GeneID" id="87956468"/>
<dbReference type="EMBL" id="CP141885">
    <property type="protein sequence ID" value="WRT67366.1"/>
    <property type="molecule type" value="Genomic_DNA"/>
</dbReference>
<dbReference type="Proteomes" id="UP001329825">
    <property type="component" value="Chromosome 5"/>
</dbReference>
<keyword evidence="3" id="KW-1185">Reference proteome</keyword>
<feature type="region of interest" description="Disordered" evidence="1">
    <location>
        <begin position="27"/>
        <end position="75"/>
    </location>
</feature>
<organism evidence="2 3">
    <name type="scientific">Kwoniella shivajii</name>
    <dbReference type="NCBI Taxonomy" id="564305"/>
    <lineage>
        <taxon>Eukaryota</taxon>
        <taxon>Fungi</taxon>
        <taxon>Dikarya</taxon>
        <taxon>Basidiomycota</taxon>
        <taxon>Agaricomycotina</taxon>
        <taxon>Tremellomycetes</taxon>
        <taxon>Tremellales</taxon>
        <taxon>Cryptococcaceae</taxon>
        <taxon>Kwoniella</taxon>
    </lineage>
</organism>